<feature type="non-terminal residue" evidence="2">
    <location>
        <position position="108"/>
    </location>
</feature>
<protein>
    <submittedName>
        <fullName evidence="2">Uncharacterized protein</fullName>
    </submittedName>
</protein>
<feature type="region of interest" description="Disordered" evidence="1">
    <location>
        <begin position="14"/>
        <end position="34"/>
    </location>
</feature>
<dbReference type="EMBL" id="LZYO01000664">
    <property type="protein sequence ID" value="ODH12940.1"/>
    <property type="molecule type" value="Genomic_DNA"/>
</dbReference>
<sequence length="108" mass="11923">ASATTMLKHQCCYSQNGTESQASSQNTQERTDAPDARFKANKAALKEFILKKQNEDETLRVVFGHSSRLPEMIKGLANITVGSNKEGDGASRQTTALDASFKEMQLKW</sequence>
<reference evidence="2 3" key="1">
    <citation type="submission" date="2016-06" db="EMBL/GenBank/DDBJ databases">
        <authorList>
            <person name="Kjaerup R.B."/>
            <person name="Dalgaard T.S."/>
            <person name="Juul-Madsen H.R."/>
        </authorList>
    </citation>
    <scope>NUCLEOTIDE SEQUENCE [LARGE SCALE GENOMIC DNA]</scope>
    <source>
        <strain evidence="2 3">Pb300</strain>
    </source>
</reference>
<proteinExistence type="predicted"/>
<dbReference type="VEuPathDB" id="FungiDB:PABG_04818"/>
<feature type="non-terminal residue" evidence="2">
    <location>
        <position position="1"/>
    </location>
</feature>
<name>A0A1D2J3R2_PARBR</name>
<comment type="caution">
    <text evidence="2">The sequence shown here is derived from an EMBL/GenBank/DDBJ whole genome shotgun (WGS) entry which is preliminary data.</text>
</comment>
<accession>A0A1D2J3R2</accession>
<evidence type="ECO:0000256" key="1">
    <source>
        <dbReference type="SAM" id="MobiDB-lite"/>
    </source>
</evidence>
<dbReference type="Proteomes" id="UP000242814">
    <property type="component" value="Unassembled WGS sequence"/>
</dbReference>
<dbReference type="AlphaFoldDB" id="A0A1D2J3R2"/>
<organism evidence="2 3">
    <name type="scientific">Paracoccidioides brasiliensis</name>
    <dbReference type="NCBI Taxonomy" id="121759"/>
    <lineage>
        <taxon>Eukaryota</taxon>
        <taxon>Fungi</taxon>
        <taxon>Dikarya</taxon>
        <taxon>Ascomycota</taxon>
        <taxon>Pezizomycotina</taxon>
        <taxon>Eurotiomycetes</taxon>
        <taxon>Eurotiomycetidae</taxon>
        <taxon>Onygenales</taxon>
        <taxon>Ajellomycetaceae</taxon>
        <taxon>Paracoccidioides</taxon>
    </lineage>
</organism>
<evidence type="ECO:0000313" key="3">
    <source>
        <dbReference type="Proteomes" id="UP000242814"/>
    </source>
</evidence>
<gene>
    <name evidence="2" type="ORF">ACO22_07763</name>
</gene>
<feature type="compositionally biased region" description="Polar residues" evidence="1">
    <location>
        <begin position="14"/>
        <end position="28"/>
    </location>
</feature>
<evidence type="ECO:0000313" key="2">
    <source>
        <dbReference type="EMBL" id="ODH12940.1"/>
    </source>
</evidence>